<feature type="transmembrane region" description="Helical" evidence="12">
    <location>
        <begin position="252"/>
        <end position="273"/>
    </location>
</feature>
<evidence type="ECO:0000256" key="9">
    <source>
        <dbReference type="ARBA" id="ARBA00022989"/>
    </source>
</evidence>
<dbReference type="GO" id="GO:0009401">
    <property type="term" value="P:phosphoenolpyruvate-dependent sugar phosphotransferase system"/>
    <property type="evidence" value="ECO:0007669"/>
    <property type="project" value="UniProtKB-KW"/>
</dbReference>
<dbReference type="SUPFAM" id="SSF55604">
    <property type="entry name" value="Glucose permease domain IIB"/>
    <property type="match status" value="1"/>
</dbReference>
<dbReference type="GO" id="GO:0008982">
    <property type="term" value="F:protein-N(PI)-phosphohistidine-sugar phosphotransferase activity"/>
    <property type="evidence" value="ECO:0007669"/>
    <property type="project" value="InterPro"/>
</dbReference>
<dbReference type="Pfam" id="PF00367">
    <property type="entry name" value="PTS_EIIB"/>
    <property type="match status" value="1"/>
</dbReference>
<organism evidence="15 16">
    <name type="scientific">Anaerovibrio lipolyticus</name>
    <dbReference type="NCBI Taxonomy" id="82374"/>
    <lineage>
        <taxon>Bacteria</taxon>
        <taxon>Bacillati</taxon>
        <taxon>Bacillota</taxon>
        <taxon>Negativicutes</taxon>
        <taxon>Selenomonadales</taxon>
        <taxon>Selenomonadaceae</taxon>
        <taxon>Anaerovibrio</taxon>
    </lineage>
</organism>
<keyword evidence="10 12" id="KW-0472">Membrane</keyword>
<evidence type="ECO:0000256" key="1">
    <source>
        <dbReference type="ARBA" id="ARBA00004651"/>
    </source>
</evidence>
<keyword evidence="5" id="KW-0808">Transferase</keyword>
<dbReference type="eggNOG" id="COG1263">
    <property type="taxonomic scope" value="Bacteria"/>
</dbReference>
<keyword evidence="16" id="KW-1185">Reference proteome</keyword>
<dbReference type="InterPro" id="IPR050558">
    <property type="entry name" value="PTS_Sugar-Specific_Components"/>
</dbReference>
<feature type="transmembrane region" description="Helical" evidence="12">
    <location>
        <begin position="334"/>
        <end position="354"/>
    </location>
</feature>
<dbReference type="GO" id="GO:0090588">
    <property type="term" value="F:protein-phosphocysteine-N-acetylmuramate phosphotransferase system transporter activity"/>
    <property type="evidence" value="ECO:0007669"/>
    <property type="project" value="TreeGrafter"/>
</dbReference>
<feature type="transmembrane region" description="Helical" evidence="12">
    <location>
        <begin position="164"/>
        <end position="183"/>
    </location>
</feature>
<evidence type="ECO:0000259" key="14">
    <source>
        <dbReference type="PROSITE" id="PS51103"/>
    </source>
</evidence>
<dbReference type="PROSITE" id="PS51098">
    <property type="entry name" value="PTS_EIIB_TYPE_1"/>
    <property type="match status" value="1"/>
</dbReference>
<dbReference type="Proteomes" id="UP000030993">
    <property type="component" value="Unassembled WGS sequence"/>
</dbReference>
<sequence>MDYKDIAEKLYSLIGKKNNIVSFTHCMTRLRLKLNDYDKADTDAIKKINGVMGINLNEDELQIILGPGRADNVYSEFAGIMENTDSVPSDNTIKNEANQKPVIGDGKELHAQIRAKNATPLKLMTKRIASIFIPMIPGFIACGLLTGILGISFKINPELTSWPIIQLLTVMSNAIFFGLNILVGHNAAKEFGGSPTMGAILAIVLCHPNLANINLMDTNLVPGRGGIIAVLMVAILGAVLEKYLKRVIPEMFSLFLTPLLVLLIGGLAAIFLLQPIGQVIAEFIGNAATAAIQHGGMFTGFVLGGIWLPLVMLGVHQTMTPIHAQLLSEYGVTILLPILAMAGAGQIGASLAVYVKTKNKFLKKTILSALPVGIMGVGEPLIYGVTLPLGKPFIGACIGGAFGGAVQAAFMVGASAMGISGLPLAATTNNIPVYLVGLVVAYIAGFIATWIIGFDDPEEEVE</sequence>
<dbReference type="InterPro" id="IPR003352">
    <property type="entry name" value="PTS_EIIC"/>
</dbReference>
<dbReference type="InterPro" id="IPR001996">
    <property type="entry name" value="PTS_IIB_1"/>
</dbReference>
<keyword evidence="9 12" id="KW-1133">Transmembrane helix</keyword>
<keyword evidence="4 15" id="KW-0762">Sugar transport</keyword>
<feature type="transmembrane region" description="Helical" evidence="12">
    <location>
        <begin position="393"/>
        <end position="419"/>
    </location>
</feature>
<evidence type="ECO:0000256" key="12">
    <source>
        <dbReference type="SAM" id="Phobius"/>
    </source>
</evidence>
<protein>
    <submittedName>
        <fullName evidence="15">PTS sugar transporter subunit IIC</fullName>
    </submittedName>
</protein>
<feature type="transmembrane region" description="Helical" evidence="12">
    <location>
        <begin position="131"/>
        <end position="152"/>
    </location>
</feature>
<keyword evidence="7 12" id="KW-0812">Transmembrane</keyword>
<evidence type="ECO:0000256" key="4">
    <source>
        <dbReference type="ARBA" id="ARBA00022597"/>
    </source>
</evidence>
<keyword evidence="3" id="KW-1003">Cell membrane</keyword>
<dbReference type="PANTHER" id="PTHR30175">
    <property type="entry name" value="PHOSPHOTRANSFERASE SYSTEM TRANSPORT PROTEIN"/>
    <property type="match status" value="1"/>
</dbReference>
<evidence type="ECO:0000256" key="6">
    <source>
        <dbReference type="ARBA" id="ARBA00022683"/>
    </source>
</evidence>
<dbReference type="PANTHER" id="PTHR30175:SF3">
    <property type="entry name" value="PTS SYSTEM N-ACETYLMURAMIC ACID-SPECIFIC EIIBC COMPONENT"/>
    <property type="match status" value="1"/>
</dbReference>
<dbReference type="RefSeq" id="WP_039211319.1">
    <property type="nucleotide sequence ID" value="NZ_JSCE01000224.1"/>
</dbReference>
<reference evidence="15 16" key="1">
    <citation type="journal article" date="2013" name="PLoS ONE">
        <title>Identification and characterization of three novel lipases belonging to families II and V from Anaerovibrio lipolyticus 5ST.</title>
        <authorList>
            <person name="Prive F."/>
            <person name="Kaderbhai N.N."/>
            <person name="Girdwood S."/>
            <person name="Worgan H.J."/>
            <person name="Pinloche E."/>
            <person name="Scollan N.D."/>
            <person name="Huws S.A."/>
            <person name="Newbold C.J."/>
        </authorList>
    </citation>
    <scope>NUCLEOTIDE SEQUENCE [LARGE SCALE GENOMIC DNA]</scope>
    <source>
        <strain evidence="15 16">5S</strain>
    </source>
</reference>
<comment type="subcellular location">
    <subcellularLocation>
        <location evidence="1">Cell membrane</location>
        <topology evidence="1">Multi-pass membrane protein</topology>
    </subcellularLocation>
</comment>
<evidence type="ECO:0000313" key="16">
    <source>
        <dbReference type="Proteomes" id="UP000030993"/>
    </source>
</evidence>
<evidence type="ECO:0000259" key="13">
    <source>
        <dbReference type="PROSITE" id="PS51098"/>
    </source>
</evidence>
<dbReference type="GO" id="GO:0016301">
    <property type="term" value="F:kinase activity"/>
    <property type="evidence" value="ECO:0007669"/>
    <property type="project" value="UniProtKB-KW"/>
</dbReference>
<feature type="transmembrane region" description="Helical" evidence="12">
    <location>
        <begin position="221"/>
        <end position="240"/>
    </location>
</feature>
<dbReference type="PROSITE" id="PS01035">
    <property type="entry name" value="PTS_EIIB_TYPE_1_CYS"/>
    <property type="match status" value="1"/>
</dbReference>
<evidence type="ECO:0000313" key="15">
    <source>
        <dbReference type="EMBL" id="KHM50500.1"/>
    </source>
</evidence>
<feature type="transmembrane region" description="Helical" evidence="12">
    <location>
        <begin position="431"/>
        <end position="452"/>
    </location>
</feature>
<evidence type="ECO:0000256" key="10">
    <source>
        <dbReference type="ARBA" id="ARBA00023136"/>
    </source>
</evidence>
<proteinExistence type="predicted"/>
<dbReference type="FunFam" id="3.30.1360.60:FF:000001">
    <property type="entry name" value="PTS system glucose-specific IIBC component PtsG"/>
    <property type="match status" value="1"/>
</dbReference>
<dbReference type="AlphaFoldDB" id="A0A0B2JQ34"/>
<evidence type="ECO:0000256" key="3">
    <source>
        <dbReference type="ARBA" id="ARBA00022475"/>
    </source>
</evidence>
<name>A0A0B2JQ34_9FIRM</name>
<comment type="caution">
    <text evidence="15">The sequence shown here is derived from an EMBL/GenBank/DDBJ whole genome shotgun (WGS) entry which is preliminary data.</text>
</comment>
<dbReference type="Gene3D" id="3.30.1360.60">
    <property type="entry name" value="Glucose permease domain IIB"/>
    <property type="match status" value="1"/>
</dbReference>
<feature type="active site" description="Phosphocysteine intermediate; for EIIB activity" evidence="11">
    <location>
        <position position="26"/>
    </location>
</feature>
<dbReference type="InterPro" id="IPR013013">
    <property type="entry name" value="PTS_EIIC_1"/>
</dbReference>
<dbReference type="GO" id="GO:0005886">
    <property type="term" value="C:plasma membrane"/>
    <property type="evidence" value="ECO:0007669"/>
    <property type="project" value="UniProtKB-SubCell"/>
</dbReference>
<gene>
    <name evidence="15" type="ORF">NZ47_12200</name>
</gene>
<evidence type="ECO:0000256" key="8">
    <source>
        <dbReference type="ARBA" id="ARBA00022777"/>
    </source>
</evidence>
<dbReference type="eggNOG" id="COG1264">
    <property type="taxonomic scope" value="Bacteria"/>
</dbReference>
<dbReference type="EMBL" id="JSCE01000224">
    <property type="protein sequence ID" value="KHM50500.1"/>
    <property type="molecule type" value="Genomic_DNA"/>
</dbReference>
<dbReference type="PROSITE" id="PS51103">
    <property type="entry name" value="PTS_EIIC_TYPE_1"/>
    <property type="match status" value="1"/>
</dbReference>
<dbReference type="InterPro" id="IPR018113">
    <property type="entry name" value="PTrfase_EIIB_Cys"/>
</dbReference>
<keyword evidence="2" id="KW-0813">Transport</keyword>
<dbReference type="STRING" id="82374.NZ47_12200"/>
<feature type="domain" description="PTS EIIC type-1" evidence="14">
    <location>
        <begin position="126"/>
        <end position="462"/>
    </location>
</feature>
<evidence type="ECO:0000256" key="7">
    <source>
        <dbReference type="ARBA" id="ARBA00022692"/>
    </source>
</evidence>
<accession>A0A0B2JQ34</accession>
<evidence type="ECO:0000256" key="5">
    <source>
        <dbReference type="ARBA" id="ARBA00022679"/>
    </source>
</evidence>
<dbReference type="InterPro" id="IPR036878">
    <property type="entry name" value="Glu_permease_IIB"/>
</dbReference>
<feature type="domain" description="PTS EIIB type-1" evidence="13">
    <location>
        <begin position="4"/>
        <end position="87"/>
    </location>
</feature>
<keyword evidence="6" id="KW-0598">Phosphotransferase system</keyword>
<evidence type="ECO:0000256" key="2">
    <source>
        <dbReference type="ARBA" id="ARBA00022448"/>
    </source>
</evidence>
<feature type="transmembrane region" description="Helical" evidence="12">
    <location>
        <begin position="366"/>
        <end position="387"/>
    </location>
</feature>
<evidence type="ECO:0000256" key="11">
    <source>
        <dbReference type="PROSITE-ProRule" id="PRU00421"/>
    </source>
</evidence>
<dbReference type="CDD" id="cd00212">
    <property type="entry name" value="PTS_IIB_glc"/>
    <property type="match status" value="1"/>
</dbReference>
<dbReference type="Pfam" id="PF02378">
    <property type="entry name" value="PTS_EIIC"/>
    <property type="match status" value="1"/>
</dbReference>
<keyword evidence="8" id="KW-0418">Kinase</keyword>